<gene>
    <name evidence="1" type="ORF">ASPSYDRAFT_165051</name>
</gene>
<dbReference type="Proteomes" id="UP000184356">
    <property type="component" value="Unassembled WGS sequence"/>
</dbReference>
<dbReference type="InterPro" id="IPR036705">
    <property type="entry name" value="Ribosyl_crysJ1_sf"/>
</dbReference>
<dbReference type="Pfam" id="PF03747">
    <property type="entry name" value="ADP_ribosyl_GH"/>
    <property type="match status" value="1"/>
</dbReference>
<dbReference type="Gene3D" id="1.10.4080.10">
    <property type="entry name" value="ADP-ribosylation/Crystallin J1"/>
    <property type="match status" value="1"/>
</dbReference>
<dbReference type="STRING" id="1036612.A0A1L9SY98"/>
<proteinExistence type="predicted"/>
<organism evidence="1 2">
    <name type="scientific">Aspergillus sydowii CBS 593.65</name>
    <dbReference type="NCBI Taxonomy" id="1036612"/>
    <lineage>
        <taxon>Eukaryota</taxon>
        <taxon>Fungi</taxon>
        <taxon>Dikarya</taxon>
        <taxon>Ascomycota</taxon>
        <taxon>Pezizomycotina</taxon>
        <taxon>Eurotiomycetes</taxon>
        <taxon>Eurotiomycetidae</taxon>
        <taxon>Eurotiales</taxon>
        <taxon>Aspergillaceae</taxon>
        <taxon>Aspergillus</taxon>
        <taxon>Aspergillus subgen. Nidulantes</taxon>
    </lineage>
</organism>
<evidence type="ECO:0008006" key="3">
    <source>
        <dbReference type="Google" id="ProtNLM"/>
    </source>
</evidence>
<evidence type="ECO:0000313" key="2">
    <source>
        <dbReference type="Proteomes" id="UP000184356"/>
    </source>
</evidence>
<evidence type="ECO:0000313" key="1">
    <source>
        <dbReference type="EMBL" id="OJJ52155.1"/>
    </source>
</evidence>
<dbReference type="VEuPathDB" id="FungiDB:ASPSYDRAFT_165051"/>
<dbReference type="RefSeq" id="XP_040695961.1">
    <property type="nucleotide sequence ID" value="XM_040843317.1"/>
</dbReference>
<dbReference type="OrthoDB" id="44736at2759"/>
<protein>
    <recommendedName>
        <fullName evidence="3">ADP-ribosylglycohydrolase</fullName>
    </recommendedName>
</protein>
<dbReference type="SUPFAM" id="SSF101478">
    <property type="entry name" value="ADP-ribosylglycohydrolase"/>
    <property type="match status" value="1"/>
</dbReference>
<accession>A0A1L9SY98</accession>
<reference evidence="2" key="1">
    <citation type="journal article" date="2017" name="Genome Biol.">
        <title>Comparative genomics reveals high biological diversity and specific adaptations in the industrially and medically important fungal genus Aspergillus.</title>
        <authorList>
            <person name="de Vries R.P."/>
            <person name="Riley R."/>
            <person name="Wiebenga A."/>
            <person name="Aguilar-Osorio G."/>
            <person name="Amillis S."/>
            <person name="Uchima C.A."/>
            <person name="Anderluh G."/>
            <person name="Asadollahi M."/>
            <person name="Askin M."/>
            <person name="Barry K."/>
            <person name="Battaglia E."/>
            <person name="Bayram O."/>
            <person name="Benocci T."/>
            <person name="Braus-Stromeyer S.A."/>
            <person name="Caldana C."/>
            <person name="Canovas D."/>
            <person name="Cerqueira G.C."/>
            <person name="Chen F."/>
            <person name="Chen W."/>
            <person name="Choi C."/>
            <person name="Clum A."/>
            <person name="Dos Santos R.A."/>
            <person name="Damasio A.R."/>
            <person name="Diallinas G."/>
            <person name="Emri T."/>
            <person name="Fekete E."/>
            <person name="Flipphi M."/>
            <person name="Freyberg S."/>
            <person name="Gallo A."/>
            <person name="Gournas C."/>
            <person name="Habgood R."/>
            <person name="Hainaut M."/>
            <person name="Harispe M.L."/>
            <person name="Henrissat B."/>
            <person name="Hilden K.S."/>
            <person name="Hope R."/>
            <person name="Hossain A."/>
            <person name="Karabika E."/>
            <person name="Karaffa L."/>
            <person name="Karanyi Z."/>
            <person name="Krasevec N."/>
            <person name="Kuo A."/>
            <person name="Kusch H."/>
            <person name="LaButti K."/>
            <person name="Lagendijk E.L."/>
            <person name="Lapidus A."/>
            <person name="Levasseur A."/>
            <person name="Lindquist E."/>
            <person name="Lipzen A."/>
            <person name="Logrieco A.F."/>
            <person name="MacCabe A."/>
            <person name="Maekelae M.R."/>
            <person name="Malavazi I."/>
            <person name="Melin P."/>
            <person name="Meyer V."/>
            <person name="Mielnichuk N."/>
            <person name="Miskei M."/>
            <person name="Molnar A.P."/>
            <person name="Mule G."/>
            <person name="Ngan C.Y."/>
            <person name="Orejas M."/>
            <person name="Orosz E."/>
            <person name="Ouedraogo J.P."/>
            <person name="Overkamp K.M."/>
            <person name="Park H.-S."/>
            <person name="Perrone G."/>
            <person name="Piumi F."/>
            <person name="Punt P.J."/>
            <person name="Ram A.F."/>
            <person name="Ramon A."/>
            <person name="Rauscher S."/>
            <person name="Record E."/>
            <person name="Riano-Pachon D.M."/>
            <person name="Robert V."/>
            <person name="Roehrig J."/>
            <person name="Ruller R."/>
            <person name="Salamov A."/>
            <person name="Salih N.S."/>
            <person name="Samson R.A."/>
            <person name="Sandor E."/>
            <person name="Sanguinetti M."/>
            <person name="Schuetze T."/>
            <person name="Sepcic K."/>
            <person name="Shelest E."/>
            <person name="Sherlock G."/>
            <person name="Sophianopoulou V."/>
            <person name="Squina F.M."/>
            <person name="Sun H."/>
            <person name="Susca A."/>
            <person name="Todd R.B."/>
            <person name="Tsang A."/>
            <person name="Unkles S.E."/>
            <person name="van de Wiele N."/>
            <person name="van Rossen-Uffink D."/>
            <person name="Oliveira J.V."/>
            <person name="Vesth T.C."/>
            <person name="Visser J."/>
            <person name="Yu J.-H."/>
            <person name="Zhou M."/>
            <person name="Andersen M.R."/>
            <person name="Archer D.B."/>
            <person name="Baker S.E."/>
            <person name="Benoit I."/>
            <person name="Brakhage A.A."/>
            <person name="Braus G.H."/>
            <person name="Fischer R."/>
            <person name="Frisvad J.C."/>
            <person name="Goldman G.H."/>
            <person name="Houbraken J."/>
            <person name="Oakley B."/>
            <person name="Pocsi I."/>
            <person name="Scazzocchio C."/>
            <person name="Seiboth B."/>
            <person name="vanKuyk P.A."/>
            <person name="Wortman J."/>
            <person name="Dyer P.S."/>
            <person name="Grigoriev I.V."/>
        </authorList>
    </citation>
    <scope>NUCLEOTIDE SEQUENCE [LARGE SCALE GENOMIC DNA]</scope>
    <source>
        <strain evidence="2">CBS 593.65</strain>
    </source>
</reference>
<dbReference type="InterPro" id="IPR005502">
    <property type="entry name" value="Ribosyl_crysJ1"/>
</dbReference>
<dbReference type="EMBL" id="KV878604">
    <property type="protein sequence ID" value="OJJ52155.1"/>
    <property type="molecule type" value="Genomic_DNA"/>
</dbReference>
<dbReference type="Gene3D" id="2.60.120.560">
    <property type="entry name" value="Exo-inulinase, domain 1"/>
    <property type="match status" value="1"/>
</dbReference>
<keyword evidence="2" id="KW-1185">Reference proteome</keyword>
<dbReference type="GeneID" id="63759390"/>
<dbReference type="AlphaFoldDB" id="A0A1L9SY98"/>
<sequence length="702" mass="75908">MPYLVPDYLERVYAGVLGKLIGVYLCQPSESRDYLRTVNDNGSISLHMPLVVADDGVLGTFVPVRALEEHGLCPDLTADAVGKTWRNNVIESRTVFWWSGHAVSTERTASHRLARGVPAPLRDAITTNGPTIAEQVGAQAFIDAWALVAPGNPALAAKFAETASSVGHGSESVYAAKLLAAMEAEAFVSKDVNRLLDVGLSFVPADSLVARVTRDVRNWTRIDCDWEKTRQRIEIAYGYDEIPGLCRAITNHALITMALLYAGSNFPEAMYIVNSAGRDTDCNSGNLGCLIAVMHGLASFERCRDWLRALADRAIISSADGGYSINNAAWIAFDLANLGRRLAGEAPLRAPKDGAQFHFTLPGSVQGFRTTHNDISPNTVEVAQAIDDAGHPGLAIRLHKLSDTVDDVEVLTPAFMPQDFAKMSDYGVMASPLLYPGQQVKAFVRAEKANTASVAIRIRLKVYGPDDTLRTVDSPSMTIKPGRQAMHQWTIPTHIDSHPIQQVGLALSAPRGCLNGSVWLDNLGWSGGPHLCLRPLSNSSANLWKQAWVNGAGDFLTDLLPDSFFISQDNGEGIVTYGTRDWANYQVVVPRLVICLGGRAGVVIRVQGLNRYYALVFVKPNRVALVKALDEERTELAAAAFGWEHTTGYRVRLAVTGSSIKASIGGEPILEATDDNYLTGGIGLVVTDGAISANQFDVSQLD</sequence>
<name>A0A1L9SY98_9EURO</name>